<comment type="caution">
    <text evidence="2">The sequence shown here is derived from an EMBL/GenBank/DDBJ whole genome shotgun (WGS) entry which is preliminary data.</text>
</comment>
<dbReference type="OrthoDB" id="3019007at2759"/>
<evidence type="ECO:0000313" key="3">
    <source>
        <dbReference type="Proteomes" id="UP000724874"/>
    </source>
</evidence>
<reference evidence="2" key="1">
    <citation type="submission" date="2020-11" db="EMBL/GenBank/DDBJ databases">
        <authorList>
            <consortium name="DOE Joint Genome Institute"/>
            <person name="Ahrendt S."/>
            <person name="Riley R."/>
            <person name="Andreopoulos W."/>
            <person name="LaButti K."/>
            <person name="Pangilinan J."/>
            <person name="Ruiz-duenas F.J."/>
            <person name="Barrasa J.M."/>
            <person name="Sanchez-Garcia M."/>
            <person name="Camarero S."/>
            <person name="Miyauchi S."/>
            <person name="Serrano A."/>
            <person name="Linde D."/>
            <person name="Babiker R."/>
            <person name="Drula E."/>
            <person name="Ayuso-Fernandez I."/>
            <person name="Pacheco R."/>
            <person name="Padilla G."/>
            <person name="Ferreira P."/>
            <person name="Barriuso J."/>
            <person name="Kellner H."/>
            <person name="Castanera R."/>
            <person name="Alfaro M."/>
            <person name="Ramirez L."/>
            <person name="Pisabarro A.G."/>
            <person name="Kuo A."/>
            <person name="Tritt A."/>
            <person name="Lipzen A."/>
            <person name="He G."/>
            <person name="Yan M."/>
            <person name="Ng V."/>
            <person name="Cullen D."/>
            <person name="Martin F."/>
            <person name="Rosso M.-N."/>
            <person name="Henrissat B."/>
            <person name="Hibbett D."/>
            <person name="Martinez A.T."/>
            <person name="Grigoriev I.V."/>
        </authorList>
    </citation>
    <scope>NUCLEOTIDE SEQUENCE</scope>
    <source>
        <strain evidence="2">AH 44721</strain>
    </source>
</reference>
<protein>
    <recommendedName>
        <fullName evidence="4">4Fe-4S ferredoxin-type domain-containing protein</fullName>
    </recommendedName>
</protein>
<feature type="chain" id="PRO_5040120744" description="4Fe-4S ferredoxin-type domain-containing protein" evidence="1">
    <location>
        <begin position="27"/>
        <end position="127"/>
    </location>
</feature>
<evidence type="ECO:0000256" key="1">
    <source>
        <dbReference type="SAM" id="SignalP"/>
    </source>
</evidence>
<dbReference type="AlphaFoldDB" id="A0A9P5NX78"/>
<evidence type="ECO:0008006" key="4">
    <source>
        <dbReference type="Google" id="ProtNLM"/>
    </source>
</evidence>
<evidence type="ECO:0000313" key="2">
    <source>
        <dbReference type="EMBL" id="KAF8911597.1"/>
    </source>
</evidence>
<sequence length="127" mass="13263">MKSIFAHVLAATTLFLSDIVIPCLESDLCLLEAPPCPVGEAPSGGPGCWGCCQPICRQVCPTAASAVMACLPHEVLSTAATIVEPCWNCCRPICGTACHPEPVLCLETEQLSGVDGCWSCCPIILSD</sequence>
<accession>A0A9P5NX78</accession>
<organism evidence="2 3">
    <name type="scientific">Gymnopilus junonius</name>
    <name type="common">Spectacular rustgill mushroom</name>
    <name type="synonym">Gymnopilus spectabilis subsp. junonius</name>
    <dbReference type="NCBI Taxonomy" id="109634"/>
    <lineage>
        <taxon>Eukaryota</taxon>
        <taxon>Fungi</taxon>
        <taxon>Dikarya</taxon>
        <taxon>Basidiomycota</taxon>
        <taxon>Agaricomycotina</taxon>
        <taxon>Agaricomycetes</taxon>
        <taxon>Agaricomycetidae</taxon>
        <taxon>Agaricales</taxon>
        <taxon>Agaricineae</taxon>
        <taxon>Hymenogastraceae</taxon>
        <taxon>Gymnopilus</taxon>
    </lineage>
</organism>
<feature type="signal peptide" evidence="1">
    <location>
        <begin position="1"/>
        <end position="26"/>
    </location>
</feature>
<keyword evidence="1" id="KW-0732">Signal</keyword>
<gene>
    <name evidence="2" type="ORF">CPB84DRAFT_1762332</name>
</gene>
<dbReference type="Proteomes" id="UP000724874">
    <property type="component" value="Unassembled WGS sequence"/>
</dbReference>
<dbReference type="EMBL" id="JADNYJ010000004">
    <property type="protein sequence ID" value="KAF8911597.1"/>
    <property type="molecule type" value="Genomic_DNA"/>
</dbReference>
<proteinExistence type="predicted"/>
<name>A0A9P5NX78_GYMJU</name>
<keyword evidence="3" id="KW-1185">Reference proteome</keyword>